<evidence type="ECO:0000313" key="2">
    <source>
        <dbReference type="Proteomes" id="UP001159364"/>
    </source>
</evidence>
<evidence type="ECO:0000313" key="1">
    <source>
        <dbReference type="EMBL" id="KAJ8764130.1"/>
    </source>
</evidence>
<protein>
    <submittedName>
        <fullName evidence="1">Uncharacterized protein</fullName>
    </submittedName>
</protein>
<reference evidence="1 2" key="1">
    <citation type="submission" date="2021-09" db="EMBL/GenBank/DDBJ databases">
        <title>Genomic insights and catalytic innovation underlie evolution of tropane alkaloids biosynthesis.</title>
        <authorList>
            <person name="Wang Y.-J."/>
            <person name="Tian T."/>
            <person name="Huang J.-P."/>
            <person name="Huang S.-X."/>
        </authorList>
    </citation>
    <scope>NUCLEOTIDE SEQUENCE [LARGE SCALE GENOMIC DNA]</scope>
    <source>
        <strain evidence="1">KIB-2018</strain>
        <tissue evidence="1">Leaf</tissue>
    </source>
</reference>
<dbReference type="Proteomes" id="UP001159364">
    <property type="component" value="Linkage Group LG05"/>
</dbReference>
<proteinExistence type="predicted"/>
<organism evidence="1 2">
    <name type="scientific">Erythroxylum novogranatense</name>
    <dbReference type="NCBI Taxonomy" id="1862640"/>
    <lineage>
        <taxon>Eukaryota</taxon>
        <taxon>Viridiplantae</taxon>
        <taxon>Streptophyta</taxon>
        <taxon>Embryophyta</taxon>
        <taxon>Tracheophyta</taxon>
        <taxon>Spermatophyta</taxon>
        <taxon>Magnoliopsida</taxon>
        <taxon>eudicotyledons</taxon>
        <taxon>Gunneridae</taxon>
        <taxon>Pentapetalae</taxon>
        <taxon>rosids</taxon>
        <taxon>fabids</taxon>
        <taxon>Malpighiales</taxon>
        <taxon>Erythroxylaceae</taxon>
        <taxon>Erythroxylum</taxon>
    </lineage>
</organism>
<dbReference type="EMBL" id="JAIWQS010000005">
    <property type="protein sequence ID" value="KAJ8764130.1"/>
    <property type="molecule type" value="Genomic_DNA"/>
</dbReference>
<keyword evidence="2" id="KW-1185">Reference proteome</keyword>
<accession>A0AAV8TDL3</accession>
<gene>
    <name evidence="1" type="ORF">K2173_005037</name>
</gene>
<comment type="caution">
    <text evidence="1">The sequence shown here is derived from an EMBL/GenBank/DDBJ whole genome shotgun (WGS) entry which is preliminary data.</text>
</comment>
<sequence length="96" mass="11118">MHENATVDLDLLCYKTICLGAILTDWFYWSSGCPEGLVLGSRRSEDKLTTFGLEQFRSHSQVELRLEGCELRSLRPTSRRWSILLYLTENYQSPSK</sequence>
<dbReference type="AlphaFoldDB" id="A0AAV8TDL3"/>
<name>A0AAV8TDL3_9ROSI</name>